<dbReference type="AlphaFoldDB" id="A0A2V5IRK6"/>
<sequence length="174" mass="20251">MMERGPFPTEKKKQKRAPCRVQNKADTQIYISYTTNKKPRDKGVRETQKQTHQPHHSFCDLKCFWGDCCAALSTHNPPQYPCTLPTTYTLHTSPTDYLQNILAKTTTKEKEEEWLDGKPIYLPEKILPLPIRYLFLFVCLFVSFARGGISNEIFYTRYTTYTVSFSIRILKPSS</sequence>
<evidence type="ECO:0000256" key="1">
    <source>
        <dbReference type="SAM" id="MobiDB-lite"/>
    </source>
</evidence>
<feature type="region of interest" description="Disordered" evidence="1">
    <location>
        <begin position="1"/>
        <end position="20"/>
    </location>
</feature>
<dbReference type="EMBL" id="KZ825505">
    <property type="protein sequence ID" value="PYI31240.1"/>
    <property type="molecule type" value="Genomic_DNA"/>
</dbReference>
<name>A0A2V5IRK6_9EURO</name>
<keyword evidence="2" id="KW-1133">Transmembrane helix</keyword>
<proteinExistence type="predicted"/>
<gene>
    <name evidence="3" type="ORF">BP00DRAFT_178765</name>
</gene>
<evidence type="ECO:0000313" key="3">
    <source>
        <dbReference type="EMBL" id="PYI31240.1"/>
    </source>
</evidence>
<keyword evidence="2" id="KW-0472">Membrane</keyword>
<keyword evidence="4" id="KW-1185">Reference proteome</keyword>
<evidence type="ECO:0000256" key="2">
    <source>
        <dbReference type="SAM" id="Phobius"/>
    </source>
</evidence>
<evidence type="ECO:0000313" key="4">
    <source>
        <dbReference type="Proteomes" id="UP000248817"/>
    </source>
</evidence>
<organism evidence="3 4">
    <name type="scientific">Aspergillus indologenus CBS 114.80</name>
    <dbReference type="NCBI Taxonomy" id="1450541"/>
    <lineage>
        <taxon>Eukaryota</taxon>
        <taxon>Fungi</taxon>
        <taxon>Dikarya</taxon>
        <taxon>Ascomycota</taxon>
        <taxon>Pezizomycotina</taxon>
        <taxon>Eurotiomycetes</taxon>
        <taxon>Eurotiomycetidae</taxon>
        <taxon>Eurotiales</taxon>
        <taxon>Aspergillaceae</taxon>
        <taxon>Aspergillus</taxon>
        <taxon>Aspergillus subgen. Circumdati</taxon>
    </lineage>
</organism>
<dbReference type="Proteomes" id="UP000248817">
    <property type="component" value="Unassembled WGS sequence"/>
</dbReference>
<feature type="transmembrane region" description="Helical" evidence="2">
    <location>
        <begin position="131"/>
        <end position="149"/>
    </location>
</feature>
<reference evidence="3 4" key="1">
    <citation type="submission" date="2018-02" db="EMBL/GenBank/DDBJ databases">
        <title>The genomes of Aspergillus section Nigri reveals drivers in fungal speciation.</title>
        <authorList>
            <consortium name="DOE Joint Genome Institute"/>
            <person name="Vesth T.C."/>
            <person name="Nybo J."/>
            <person name="Theobald S."/>
            <person name="Brandl J."/>
            <person name="Frisvad J.C."/>
            <person name="Nielsen K.F."/>
            <person name="Lyhne E.K."/>
            <person name="Kogle M.E."/>
            <person name="Kuo A."/>
            <person name="Riley R."/>
            <person name="Clum A."/>
            <person name="Nolan M."/>
            <person name="Lipzen A."/>
            <person name="Salamov A."/>
            <person name="Henrissat B."/>
            <person name="Wiebenga A."/>
            <person name="De vries R.P."/>
            <person name="Grigoriev I.V."/>
            <person name="Mortensen U.H."/>
            <person name="Andersen M.R."/>
            <person name="Baker S.E."/>
        </authorList>
    </citation>
    <scope>NUCLEOTIDE SEQUENCE [LARGE SCALE GENOMIC DNA]</scope>
    <source>
        <strain evidence="3 4">CBS 114.80</strain>
    </source>
</reference>
<protein>
    <submittedName>
        <fullName evidence="3">Uncharacterized protein</fullName>
    </submittedName>
</protein>
<accession>A0A2V5IRK6</accession>
<keyword evidence="2" id="KW-0812">Transmembrane</keyword>